<feature type="domain" description="Glycosyltransferase subfamily 4-like N-terminal" evidence="2">
    <location>
        <begin position="24"/>
        <end position="193"/>
    </location>
</feature>
<dbReference type="Proteomes" id="UP000319783">
    <property type="component" value="Unassembled WGS sequence"/>
</dbReference>
<name>A0A533QK16_9BACT</name>
<dbReference type="Pfam" id="PF00534">
    <property type="entry name" value="Glycos_transf_1"/>
    <property type="match status" value="1"/>
</dbReference>
<dbReference type="Pfam" id="PF13439">
    <property type="entry name" value="Glyco_transf_4"/>
    <property type="match status" value="1"/>
</dbReference>
<accession>A0A533QK16</accession>
<keyword evidence="3" id="KW-0808">Transferase</keyword>
<dbReference type="InterPro" id="IPR001296">
    <property type="entry name" value="Glyco_trans_1"/>
</dbReference>
<reference evidence="3 4" key="1">
    <citation type="submission" date="2019-04" db="EMBL/GenBank/DDBJ databases">
        <title>Genome of a novel bacterium Candidatus Jettenia ecosi reconstructed from metagenome of an anammox bioreactor.</title>
        <authorList>
            <person name="Mardanov A.V."/>
            <person name="Beletsky A.V."/>
            <person name="Ravin N.V."/>
            <person name="Botchkova E.A."/>
            <person name="Litti Y.V."/>
            <person name="Nozhevnikova A.N."/>
        </authorList>
    </citation>
    <scope>NUCLEOTIDE SEQUENCE [LARGE SCALE GENOMIC DNA]</scope>
    <source>
        <strain evidence="3">J2</strain>
    </source>
</reference>
<dbReference type="SUPFAM" id="SSF53756">
    <property type="entry name" value="UDP-Glycosyltransferase/glycogen phosphorylase"/>
    <property type="match status" value="1"/>
</dbReference>
<dbReference type="AlphaFoldDB" id="A0A533QK16"/>
<dbReference type="Gene3D" id="3.40.50.2000">
    <property type="entry name" value="Glycogen Phosphorylase B"/>
    <property type="match status" value="2"/>
</dbReference>
<comment type="caution">
    <text evidence="3">The sequence shown here is derived from an EMBL/GenBank/DDBJ whole genome shotgun (WGS) entry which is preliminary data.</text>
</comment>
<evidence type="ECO:0000313" key="3">
    <source>
        <dbReference type="EMBL" id="TLD40910.1"/>
    </source>
</evidence>
<dbReference type="GO" id="GO:0016757">
    <property type="term" value="F:glycosyltransferase activity"/>
    <property type="evidence" value="ECO:0007669"/>
    <property type="project" value="InterPro"/>
</dbReference>
<evidence type="ECO:0000259" key="2">
    <source>
        <dbReference type="Pfam" id="PF13439"/>
    </source>
</evidence>
<organism evidence="3 4">
    <name type="scientific">Candidatus Jettenia ecosi</name>
    <dbReference type="NCBI Taxonomy" id="2494326"/>
    <lineage>
        <taxon>Bacteria</taxon>
        <taxon>Pseudomonadati</taxon>
        <taxon>Planctomycetota</taxon>
        <taxon>Candidatus Brocadiia</taxon>
        <taxon>Candidatus Brocadiales</taxon>
        <taxon>Candidatus Brocadiaceae</taxon>
        <taxon>Candidatus Jettenia</taxon>
    </lineage>
</organism>
<protein>
    <submittedName>
        <fullName evidence="3">Glycosyltransferase</fullName>
    </submittedName>
</protein>
<dbReference type="EMBL" id="SULG01000072">
    <property type="protein sequence ID" value="TLD40910.1"/>
    <property type="molecule type" value="Genomic_DNA"/>
</dbReference>
<dbReference type="InterPro" id="IPR028098">
    <property type="entry name" value="Glyco_trans_4-like_N"/>
</dbReference>
<gene>
    <name evidence="3" type="ORF">JETT_2830</name>
</gene>
<dbReference type="PANTHER" id="PTHR45947:SF3">
    <property type="entry name" value="SULFOQUINOVOSYL TRANSFERASE SQD2"/>
    <property type="match status" value="1"/>
</dbReference>
<evidence type="ECO:0000313" key="4">
    <source>
        <dbReference type="Proteomes" id="UP000319783"/>
    </source>
</evidence>
<evidence type="ECO:0000259" key="1">
    <source>
        <dbReference type="Pfam" id="PF00534"/>
    </source>
</evidence>
<dbReference type="InterPro" id="IPR050194">
    <property type="entry name" value="Glycosyltransferase_grp1"/>
</dbReference>
<feature type="domain" description="Glycosyl transferase family 1" evidence="1">
    <location>
        <begin position="199"/>
        <end position="389"/>
    </location>
</feature>
<sequence>MKIAFVSQPWNQCPPVKGGSISIWITEVARRLSKACDVVVYANSSKLQKKKELDGGVYYRRVSTSFENRFLRYLKRFSQFYTVKRPLFASRAYYLGYIIKVARDIKKQKCDIVHVHNFSQFIPVIRAYNPGIKIILHMHCDWLVELDRSMIKQRLDRIDLIVGCSEYITEKIRRHFPEYAHRCQTIYNGVDIEHFAPEKDSGKKNKDAKHLLFVGRITPEKGLHTLLEAFQILVKQCPQARMEIVGPHDQTPRSFIVDLHNNNKVANLKWFYNKNYLSQLKTMLHSDIAGKVTFSGHIQQAYLHNNYRNADVLVNPSFSESFGMSLVEAMATEVPVVATRVGGMTEVIEEDKTGILVEPGDASALAAAILRLLANEEMRKSMGSAARKRAVELFSWDRISEKLLCQYKNIDEHG</sequence>
<dbReference type="CDD" id="cd03801">
    <property type="entry name" value="GT4_PimA-like"/>
    <property type="match status" value="1"/>
</dbReference>
<proteinExistence type="predicted"/>
<dbReference type="PANTHER" id="PTHR45947">
    <property type="entry name" value="SULFOQUINOVOSYL TRANSFERASE SQD2"/>
    <property type="match status" value="1"/>
</dbReference>